<accession>A0A2G9WZT3</accession>
<dbReference type="Proteomes" id="UP000231070">
    <property type="component" value="Unassembled WGS sequence"/>
</dbReference>
<feature type="domain" description="BioF2-like acetyltransferase" evidence="1">
    <location>
        <begin position="274"/>
        <end position="421"/>
    </location>
</feature>
<protein>
    <recommendedName>
        <fullName evidence="1">BioF2-like acetyltransferase domain-containing protein</fullName>
    </recommendedName>
</protein>
<evidence type="ECO:0000259" key="1">
    <source>
        <dbReference type="Pfam" id="PF13480"/>
    </source>
</evidence>
<dbReference type="EMBL" id="NQVN01000002">
    <property type="protein sequence ID" value="PIP00229.1"/>
    <property type="molecule type" value="Genomic_DNA"/>
</dbReference>
<name>A0A2G9WZT3_9HYPH</name>
<dbReference type="OrthoDB" id="8109718at2"/>
<dbReference type="Gene3D" id="3.40.630.30">
    <property type="match status" value="1"/>
</dbReference>
<dbReference type="Pfam" id="PF13480">
    <property type="entry name" value="Acetyltransf_6"/>
    <property type="match status" value="1"/>
</dbReference>
<dbReference type="InterPro" id="IPR038740">
    <property type="entry name" value="BioF2-like_GNAT_dom"/>
</dbReference>
<evidence type="ECO:0000313" key="2">
    <source>
        <dbReference type="EMBL" id="PIP00229.1"/>
    </source>
</evidence>
<sequence length="475" mass="52792">MSPTSQPCSMNLFIPVPSSRRSIADVKKLRRSSFMGRPIAITSRQSRDLIRQTFQAWPTGDRSWPVGAPVFAVNMTAGFSIPDIAEHSYSGAIDAWTETGMVRSRGNWLVEIHENVDHLEAEWSALAGRDNATPFQSHGFMRLVFRALTANHLAAPVVALVRSWDGRPVALFPMMRSRRHGLRWLHTDARPIDYCAPILDASLAADDLPGVIKAVLAAVPGVDLLYCNRVPDRYGETPNPLIGLPNAGRLRLSAWALKLAARSADDVVAARPANFRGNLRRATQKLAQTHRRDFSIAMGGAIDETDIAAFRELRIAATEEKERANILEENDWSALYLGLLRGEGGACRGWLSKLTADGEPIAYLFGISDGRRALATLPASKLGQWKPYSPGLQLFSESIEYFRAAGYEYFDLSIGDMVYKRRFGCEEIGLHDALFPKTLAGHAYYLLWRLKIALRARMKTIAEASDETRKGRKKD</sequence>
<dbReference type="AlphaFoldDB" id="A0A2G9WZT3"/>
<gene>
    <name evidence="2" type="ORF">CJ014_05715</name>
</gene>
<keyword evidence="3" id="KW-1185">Reference proteome</keyword>
<organism evidence="2 3">
    <name type="scientific">Pleomorphomonas carboxyditropha</name>
    <dbReference type="NCBI Taxonomy" id="2023338"/>
    <lineage>
        <taxon>Bacteria</taxon>
        <taxon>Pseudomonadati</taxon>
        <taxon>Pseudomonadota</taxon>
        <taxon>Alphaproteobacteria</taxon>
        <taxon>Hyphomicrobiales</taxon>
        <taxon>Pleomorphomonadaceae</taxon>
        <taxon>Pleomorphomonas</taxon>
    </lineage>
</organism>
<reference evidence="2 3" key="1">
    <citation type="submission" date="2017-08" db="EMBL/GenBank/DDBJ databases">
        <title>Pleomorphomonas carboxidotrophicus sp. nov., a new mesophilic hydrogenogenic carboxidotroph.</title>
        <authorList>
            <person name="Esquivel-Elizondo S."/>
            <person name="Krajmalnik-Brown R."/>
            <person name="Maldonado J."/>
        </authorList>
    </citation>
    <scope>NUCLEOTIDE SEQUENCE [LARGE SCALE GENOMIC DNA]</scope>
    <source>
        <strain evidence="2 3">SVCO-16</strain>
    </source>
</reference>
<comment type="caution">
    <text evidence="2">The sequence shown here is derived from an EMBL/GenBank/DDBJ whole genome shotgun (WGS) entry which is preliminary data.</text>
</comment>
<dbReference type="SUPFAM" id="SSF55729">
    <property type="entry name" value="Acyl-CoA N-acyltransferases (Nat)"/>
    <property type="match status" value="1"/>
</dbReference>
<proteinExistence type="predicted"/>
<evidence type="ECO:0000313" key="3">
    <source>
        <dbReference type="Proteomes" id="UP000231070"/>
    </source>
</evidence>
<dbReference type="InterPro" id="IPR016181">
    <property type="entry name" value="Acyl_CoA_acyltransferase"/>
</dbReference>